<dbReference type="Proteomes" id="UP000608890">
    <property type="component" value="Unassembled WGS sequence"/>
</dbReference>
<protein>
    <recommendedName>
        <fullName evidence="1">HNH nuclease domain-containing protein</fullName>
    </recommendedName>
</protein>
<comment type="caution">
    <text evidence="2">The sequence shown here is derived from an EMBL/GenBank/DDBJ whole genome shotgun (WGS) entry which is preliminary data.</text>
</comment>
<evidence type="ECO:0000313" key="2">
    <source>
        <dbReference type="EMBL" id="GGM23365.1"/>
    </source>
</evidence>
<feature type="domain" description="HNH nuclease" evidence="1">
    <location>
        <begin position="69"/>
        <end position="111"/>
    </location>
</feature>
<accession>A0A917TIA8</accession>
<dbReference type="InterPro" id="IPR003615">
    <property type="entry name" value="HNH_nuc"/>
</dbReference>
<reference evidence="2" key="1">
    <citation type="journal article" date="2014" name="Int. J. Syst. Evol. Microbiol.">
        <title>Complete genome sequence of Corynebacterium casei LMG S-19264T (=DSM 44701T), isolated from a smear-ripened cheese.</title>
        <authorList>
            <consortium name="US DOE Joint Genome Institute (JGI-PGF)"/>
            <person name="Walter F."/>
            <person name="Albersmeier A."/>
            <person name="Kalinowski J."/>
            <person name="Ruckert C."/>
        </authorList>
    </citation>
    <scope>NUCLEOTIDE SEQUENCE</scope>
    <source>
        <strain evidence="2">CGMCC 4.7312</strain>
    </source>
</reference>
<gene>
    <name evidence="2" type="ORF">GCM10011608_05090</name>
</gene>
<name>A0A917TIA8_9ACTN</name>
<proteinExistence type="predicted"/>
<dbReference type="AlphaFoldDB" id="A0A917TIA8"/>
<evidence type="ECO:0000313" key="3">
    <source>
        <dbReference type="Proteomes" id="UP000608890"/>
    </source>
</evidence>
<sequence length="177" mass="19950">MKARRRPLASGAYPDPVLSQITGLSRHFTAETLRAHLLSRATRADNGCLIVRGYGAQRGVYQKLAGRAWAHIAAYVIFVGDYDPALEVHHDCGAPDCIEPSHLRQRSRADNCRDRFQRPQCRNGHDREIDPATGRFRRACRICNRLAQQRWRERHAAEVAEARTAYGRTSAGNHPSP</sequence>
<reference evidence="2" key="2">
    <citation type="submission" date="2020-09" db="EMBL/GenBank/DDBJ databases">
        <authorList>
            <person name="Sun Q."/>
            <person name="Zhou Y."/>
        </authorList>
    </citation>
    <scope>NUCLEOTIDE SEQUENCE</scope>
    <source>
        <strain evidence="2">CGMCC 4.7312</strain>
    </source>
</reference>
<organism evidence="2 3">
    <name type="scientific">Micromonospora sonchi</name>
    <dbReference type="NCBI Taxonomy" id="1763543"/>
    <lineage>
        <taxon>Bacteria</taxon>
        <taxon>Bacillati</taxon>
        <taxon>Actinomycetota</taxon>
        <taxon>Actinomycetes</taxon>
        <taxon>Micromonosporales</taxon>
        <taxon>Micromonosporaceae</taxon>
        <taxon>Micromonospora</taxon>
    </lineage>
</organism>
<dbReference type="EMBL" id="BMNB01000002">
    <property type="protein sequence ID" value="GGM23365.1"/>
    <property type="molecule type" value="Genomic_DNA"/>
</dbReference>
<keyword evidence="3" id="KW-1185">Reference proteome</keyword>
<dbReference type="SUPFAM" id="SSF54060">
    <property type="entry name" value="His-Me finger endonucleases"/>
    <property type="match status" value="1"/>
</dbReference>
<dbReference type="InterPro" id="IPR044925">
    <property type="entry name" value="His-Me_finger_sf"/>
</dbReference>
<evidence type="ECO:0000259" key="1">
    <source>
        <dbReference type="Pfam" id="PF13392"/>
    </source>
</evidence>
<dbReference type="Pfam" id="PF13392">
    <property type="entry name" value="HNH_3"/>
    <property type="match status" value="1"/>
</dbReference>